<dbReference type="Proteomes" id="UP000014760">
    <property type="component" value="Unassembled WGS sequence"/>
</dbReference>
<dbReference type="EMBL" id="AMQN01002502">
    <property type="status" value="NOT_ANNOTATED_CDS"/>
    <property type="molecule type" value="Genomic_DNA"/>
</dbReference>
<keyword evidence="4" id="KW-1185">Reference proteome</keyword>
<dbReference type="HOGENOM" id="CLU_524030_0_0_1"/>
<evidence type="ECO:0000313" key="4">
    <source>
        <dbReference type="Proteomes" id="UP000014760"/>
    </source>
</evidence>
<evidence type="ECO:0000313" key="3">
    <source>
        <dbReference type="EnsemblMetazoa" id="CapteP207464"/>
    </source>
</evidence>
<feature type="region of interest" description="Disordered" evidence="1">
    <location>
        <begin position="498"/>
        <end position="520"/>
    </location>
</feature>
<feature type="compositionally biased region" description="Polar residues" evidence="1">
    <location>
        <begin position="438"/>
        <end position="447"/>
    </location>
</feature>
<dbReference type="AlphaFoldDB" id="R7TLS5"/>
<reference evidence="2 4" key="2">
    <citation type="journal article" date="2013" name="Nature">
        <title>Insights into bilaterian evolution from three spiralian genomes.</title>
        <authorList>
            <person name="Simakov O."/>
            <person name="Marletaz F."/>
            <person name="Cho S.J."/>
            <person name="Edsinger-Gonzales E."/>
            <person name="Havlak P."/>
            <person name="Hellsten U."/>
            <person name="Kuo D.H."/>
            <person name="Larsson T."/>
            <person name="Lv J."/>
            <person name="Arendt D."/>
            <person name="Savage R."/>
            <person name="Osoegawa K."/>
            <person name="de Jong P."/>
            <person name="Grimwood J."/>
            <person name="Chapman J.A."/>
            <person name="Shapiro H."/>
            <person name="Aerts A."/>
            <person name="Otillar R.P."/>
            <person name="Terry A.Y."/>
            <person name="Boore J.L."/>
            <person name="Grigoriev I.V."/>
            <person name="Lindberg D.R."/>
            <person name="Seaver E.C."/>
            <person name="Weisblat D.A."/>
            <person name="Putnam N.H."/>
            <person name="Rokhsar D.S."/>
        </authorList>
    </citation>
    <scope>NUCLEOTIDE SEQUENCE</scope>
    <source>
        <strain evidence="2 4">I ESC-2004</strain>
    </source>
</reference>
<organism evidence="2">
    <name type="scientific">Capitella teleta</name>
    <name type="common">Polychaete worm</name>
    <dbReference type="NCBI Taxonomy" id="283909"/>
    <lineage>
        <taxon>Eukaryota</taxon>
        <taxon>Metazoa</taxon>
        <taxon>Spiralia</taxon>
        <taxon>Lophotrochozoa</taxon>
        <taxon>Annelida</taxon>
        <taxon>Polychaeta</taxon>
        <taxon>Sedentaria</taxon>
        <taxon>Scolecida</taxon>
        <taxon>Capitellidae</taxon>
        <taxon>Capitella</taxon>
    </lineage>
</organism>
<accession>R7TLS5</accession>
<dbReference type="EnsemblMetazoa" id="CapteT207464">
    <property type="protein sequence ID" value="CapteP207464"/>
    <property type="gene ID" value="CapteG207464"/>
</dbReference>
<feature type="region of interest" description="Disordered" evidence="1">
    <location>
        <begin position="382"/>
        <end position="404"/>
    </location>
</feature>
<protein>
    <submittedName>
        <fullName evidence="2 3">Uncharacterized protein</fullName>
    </submittedName>
</protein>
<sequence>MARDQGPTLPPEDVPFISLLGQTEWTAWGFAETDPLQTIYMREKEKKSGVTQRMHDSPSPTEILARIQVNSKKTEVKKLCVQQTRLGKKILNDRPEEYLEKSIRDCLPWFNHPTVVDFVKERVDALVEETIVVRGISSSSEFNYFHLPVIALECVGLEIFRLRRSREHGTRALRSLQVVVKIGRSIATPSTCEHLTLLIKCTVAKKGTTFEIDSRAFDGWLPSEPQKRTPSLCDGNFLLCAVSVSDVIVKFSRQYRNHLQGLMGKVGERSSDEETEQFGLTAKEADLRKFWEEPTQDETKGSDVTVHQGTNVVERPKVKAETVDDDTDDTDEEVDIDTEQSALEKEPDTSSVDQRLPSLIPFPSRAASTVRWPGGFPFPNLAVPPPSLPRQETPPKRVSRSGTINFAPPTFAAQLFKQRKRSPPPVRRHSGHKKSPGPRSSTYSQVGGTWLGGRLPAATHRDCRKQKVAMDESVLDSVKVSESVAALQRKLTVGRRLNRRSAARSLDELSKTQPAPRIII</sequence>
<dbReference type="EMBL" id="KB309374">
    <property type="protein sequence ID" value="ELT94619.1"/>
    <property type="molecule type" value="Genomic_DNA"/>
</dbReference>
<evidence type="ECO:0000256" key="1">
    <source>
        <dbReference type="SAM" id="MobiDB-lite"/>
    </source>
</evidence>
<feature type="compositionally biased region" description="Acidic residues" evidence="1">
    <location>
        <begin position="323"/>
        <end position="338"/>
    </location>
</feature>
<evidence type="ECO:0000313" key="2">
    <source>
        <dbReference type="EMBL" id="ELT94619.1"/>
    </source>
</evidence>
<reference evidence="3" key="3">
    <citation type="submission" date="2015-06" db="UniProtKB">
        <authorList>
            <consortium name="EnsemblMetazoa"/>
        </authorList>
    </citation>
    <scope>IDENTIFICATION</scope>
</reference>
<reference evidence="4" key="1">
    <citation type="submission" date="2012-12" db="EMBL/GenBank/DDBJ databases">
        <authorList>
            <person name="Hellsten U."/>
            <person name="Grimwood J."/>
            <person name="Chapman J.A."/>
            <person name="Shapiro H."/>
            <person name="Aerts A."/>
            <person name="Otillar R.P."/>
            <person name="Terry A.Y."/>
            <person name="Boore J.L."/>
            <person name="Simakov O."/>
            <person name="Marletaz F."/>
            <person name="Cho S.-J."/>
            <person name="Edsinger-Gonzales E."/>
            <person name="Havlak P."/>
            <person name="Kuo D.-H."/>
            <person name="Larsson T."/>
            <person name="Lv J."/>
            <person name="Arendt D."/>
            <person name="Savage R."/>
            <person name="Osoegawa K."/>
            <person name="de Jong P."/>
            <person name="Lindberg D.R."/>
            <person name="Seaver E.C."/>
            <person name="Weisblat D.A."/>
            <person name="Putnam N.H."/>
            <person name="Grigoriev I.V."/>
            <person name="Rokhsar D.S."/>
        </authorList>
    </citation>
    <scope>NUCLEOTIDE SEQUENCE</scope>
    <source>
        <strain evidence="4">I ESC-2004</strain>
    </source>
</reference>
<gene>
    <name evidence="2" type="ORF">CAPTEDRAFT_207464</name>
</gene>
<feature type="compositionally biased region" description="Basic residues" evidence="1">
    <location>
        <begin position="417"/>
        <end position="436"/>
    </location>
</feature>
<feature type="region of interest" description="Disordered" evidence="1">
    <location>
        <begin position="293"/>
        <end position="356"/>
    </location>
</feature>
<proteinExistence type="predicted"/>
<feature type="region of interest" description="Disordered" evidence="1">
    <location>
        <begin position="416"/>
        <end position="449"/>
    </location>
</feature>
<name>R7TLS5_CAPTE</name>